<evidence type="ECO:0000313" key="4">
    <source>
        <dbReference type="Proteomes" id="UP001215280"/>
    </source>
</evidence>
<evidence type="ECO:0000313" key="3">
    <source>
        <dbReference type="EMBL" id="KAJ7772845.1"/>
    </source>
</evidence>
<dbReference type="InterPro" id="IPR013922">
    <property type="entry name" value="Cyclin_PHO80-like"/>
</dbReference>
<reference evidence="3" key="1">
    <citation type="submission" date="2023-03" db="EMBL/GenBank/DDBJ databases">
        <title>Massive genome expansion in bonnet fungi (Mycena s.s.) driven by repeated elements and novel gene families across ecological guilds.</title>
        <authorList>
            <consortium name="Lawrence Berkeley National Laboratory"/>
            <person name="Harder C.B."/>
            <person name="Miyauchi S."/>
            <person name="Viragh M."/>
            <person name="Kuo A."/>
            <person name="Thoen E."/>
            <person name="Andreopoulos B."/>
            <person name="Lu D."/>
            <person name="Skrede I."/>
            <person name="Drula E."/>
            <person name="Henrissat B."/>
            <person name="Morin E."/>
            <person name="Kohler A."/>
            <person name="Barry K."/>
            <person name="LaButti K."/>
            <person name="Morin E."/>
            <person name="Salamov A."/>
            <person name="Lipzen A."/>
            <person name="Mereny Z."/>
            <person name="Hegedus B."/>
            <person name="Baldrian P."/>
            <person name="Stursova M."/>
            <person name="Weitz H."/>
            <person name="Taylor A."/>
            <person name="Grigoriev I.V."/>
            <person name="Nagy L.G."/>
            <person name="Martin F."/>
            <person name="Kauserud H."/>
        </authorList>
    </citation>
    <scope>NUCLEOTIDE SEQUENCE</scope>
    <source>
        <strain evidence="3">CBHHK188m</strain>
    </source>
</reference>
<proteinExistence type="predicted"/>
<gene>
    <name evidence="3" type="ORF">DFH07DRAFT_145866</name>
</gene>
<feature type="compositionally biased region" description="Pro residues" evidence="1">
    <location>
        <begin position="233"/>
        <end position="246"/>
    </location>
</feature>
<dbReference type="PANTHER" id="PTHR15615:SF10">
    <property type="entry name" value="PHO85 CYCLIN-2-RELATED"/>
    <property type="match status" value="1"/>
</dbReference>
<dbReference type="EMBL" id="JARJLG010000018">
    <property type="protein sequence ID" value="KAJ7772845.1"/>
    <property type="molecule type" value="Genomic_DNA"/>
</dbReference>
<dbReference type="PANTHER" id="PTHR15615">
    <property type="match status" value="1"/>
</dbReference>
<comment type="caution">
    <text evidence="3">The sequence shown here is derived from an EMBL/GenBank/DDBJ whole genome shotgun (WGS) entry which is preliminary data.</text>
</comment>
<dbReference type="CDD" id="cd20557">
    <property type="entry name" value="CYCLIN_ScPCL1-like"/>
    <property type="match status" value="1"/>
</dbReference>
<organism evidence="3 4">
    <name type="scientific">Mycena maculata</name>
    <dbReference type="NCBI Taxonomy" id="230809"/>
    <lineage>
        <taxon>Eukaryota</taxon>
        <taxon>Fungi</taxon>
        <taxon>Dikarya</taxon>
        <taxon>Basidiomycota</taxon>
        <taxon>Agaricomycotina</taxon>
        <taxon>Agaricomycetes</taxon>
        <taxon>Agaricomycetidae</taxon>
        <taxon>Agaricales</taxon>
        <taxon>Marasmiineae</taxon>
        <taxon>Mycenaceae</taxon>
        <taxon>Mycena</taxon>
    </lineage>
</organism>
<protein>
    <recommendedName>
        <fullName evidence="2">Cyclin N-terminal domain-containing protein</fullName>
    </recommendedName>
</protein>
<dbReference type="AlphaFoldDB" id="A0AAD7JXX9"/>
<dbReference type="GO" id="GO:0000307">
    <property type="term" value="C:cyclin-dependent protein kinase holoenzyme complex"/>
    <property type="evidence" value="ECO:0007669"/>
    <property type="project" value="TreeGrafter"/>
</dbReference>
<dbReference type="GO" id="GO:0019901">
    <property type="term" value="F:protein kinase binding"/>
    <property type="evidence" value="ECO:0007669"/>
    <property type="project" value="InterPro"/>
</dbReference>
<dbReference type="SUPFAM" id="SSF47954">
    <property type="entry name" value="Cyclin-like"/>
    <property type="match status" value="1"/>
</dbReference>
<dbReference type="Proteomes" id="UP001215280">
    <property type="component" value="Unassembled WGS sequence"/>
</dbReference>
<dbReference type="InterPro" id="IPR006671">
    <property type="entry name" value="Cyclin_N"/>
</dbReference>
<dbReference type="InterPro" id="IPR036915">
    <property type="entry name" value="Cyclin-like_sf"/>
</dbReference>
<dbReference type="GO" id="GO:0005634">
    <property type="term" value="C:nucleus"/>
    <property type="evidence" value="ECO:0007669"/>
    <property type="project" value="TreeGrafter"/>
</dbReference>
<feature type="compositionally biased region" description="Low complexity" evidence="1">
    <location>
        <begin position="209"/>
        <end position="232"/>
    </location>
</feature>
<evidence type="ECO:0000256" key="1">
    <source>
        <dbReference type="SAM" id="MobiDB-lite"/>
    </source>
</evidence>
<keyword evidence="4" id="KW-1185">Reference proteome</keyword>
<evidence type="ECO:0000259" key="2">
    <source>
        <dbReference type="Pfam" id="PF00134"/>
    </source>
</evidence>
<feature type="region of interest" description="Disordered" evidence="1">
    <location>
        <begin position="208"/>
        <end position="246"/>
    </location>
</feature>
<dbReference type="Pfam" id="PF00134">
    <property type="entry name" value="Cyclin_N"/>
    <property type="match status" value="1"/>
</dbReference>
<dbReference type="GO" id="GO:0016538">
    <property type="term" value="F:cyclin-dependent protein serine/threonine kinase regulator activity"/>
    <property type="evidence" value="ECO:0007669"/>
    <property type="project" value="TreeGrafter"/>
</dbReference>
<feature type="domain" description="Cyclin N-terminal" evidence="2">
    <location>
        <begin position="68"/>
        <end position="165"/>
    </location>
</feature>
<name>A0AAD7JXX9_9AGAR</name>
<accession>A0AAD7JXX9</accession>
<sequence length="342" mass="36981">MPGSTSASPNSSVHPASLVDPANHSPALVQLLNIELSPAVIEYIVDCVVETVDYGLERIPFSSPPTGARPKFTAFVSTVLSRAEVSAPTVLTALVYVARARSYLLIAVEKLALERVFLGALIVAAKYTRDNTLRNKHWALCAGLFKARDISRIEREFLAVLDWELGVQEGDLMDHHEGLVAAASGSAKPVSAWAEVVVETHELALPVLEPSSPHSESSPESASFRTPCSRSCSPPPHPPPHQCYAPPAYPPPPSSVLPPPTHHVHFIPASFPSPRIGAPRVLRAMQPNARMELPPPKHKPGKLHTLLRALPHPLSVPILRAHRHGNGRTHGREALIRLTVSV</sequence>
<dbReference type="Gene3D" id="1.10.472.10">
    <property type="entry name" value="Cyclin-like"/>
    <property type="match status" value="1"/>
</dbReference>